<proteinExistence type="predicted"/>
<reference evidence="2 3" key="1">
    <citation type="submission" date="2016-02" db="EMBL/GenBank/DDBJ databases">
        <title>Biosynthesis of antibiotic leucinostatins and their inhibition on Phytophthora in bio-control Purpureocillium lilacinum.</title>
        <authorList>
            <person name="Wang G."/>
            <person name="Liu Z."/>
            <person name="Lin R."/>
            <person name="Li E."/>
            <person name="Mao Z."/>
            <person name="Ling J."/>
            <person name="Yin W."/>
            <person name="Xie B."/>
        </authorList>
    </citation>
    <scope>NUCLEOTIDE SEQUENCE [LARGE SCALE GENOMIC DNA]</scope>
    <source>
        <strain evidence="2">PLFJ-1</strain>
    </source>
</reference>
<dbReference type="InterPro" id="IPR021858">
    <property type="entry name" value="Fun_TF"/>
</dbReference>
<gene>
    <name evidence="2" type="ORF">VFPFJ_08343</name>
</gene>
<dbReference type="EMBL" id="LSBI01000007">
    <property type="protein sequence ID" value="OAQ85954.1"/>
    <property type="molecule type" value="Genomic_DNA"/>
</dbReference>
<accession>A0A179H724</accession>
<dbReference type="Proteomes" id="UP000078340">
    <property type="component" value="Unassembled WGS sequence"/>
</dbReference>
<keyword evidence="1" id="KW-0539">Nucleus</keyword>
<dbReference type="PANTHER" id="PTHR37540">
    <property type="entry name" value="TRANSCRIPTION FACTOR (ACR-2), PUTATIVE-RELATED-RELATED"/>
    <property type="match status" value="1"/>
</dbReference>
<evidence type="ECO:0000313" key="3">
    <source>
        <dbReference type="Proteomes" id="UP000078340"/>
    </source>
</evidence>
<sequence>MGLLAPADAAFDPFDSYPATRLPRVHVQRLMQHFLSTIAFQYYPLDLNMESNPFVVAWWPLALADPALFHVSIQTASLDEELRARRGFPISELLMADSVSLVRRKIADSLLAVQDETMNAVVTLAAIEHGKGNFEASRMHIDGVKRMVDVRGGISQVKRTSPLTARMVPWVSLLVTGTPQFTVQDDDGFGDGLSPIPQWRLAPSTTELDTGPFSGADIDHDVANILSRLLYIFEPLEQPRLTNADLHDLTCFAVHKLLLLPETPSGGGAGESSRPAVSECLRYAMVLYMLVLHGTTYYSHVHLVMAVVQQLQKQIEALAESLHLHGPLGIWAVSVGMAAAADMDDACAWFVEQGRFLARELDLATWDDVLMQLQSVLWSEGNEPLFRRQWIRLFDTIP</sequence>
<organism evidence="2 3">
    <name type="scientific">Purpureocillium lilacinum</name>
    <name type="common">Paecilomyces lilacinus</name>
    <dbReference type="NCBI Taxonomy" id="33203"/>
    <lineage>
        <taxon>Eukaryota</taxon>
        <taxon>Fungi</taxon>
        <taxon>Dikarya</taxon>
        <taxon>Ascomycota</taxon>
        <taxon>Pezizomycotina</taxon>
        <taxon>Sordariomycetes</taxon>
        <taxon>Hypocreomycetidae</taxon>
        <taxon>Hypocreales</taxon>
        <taxon>Ophiocordycipitaceae</taxon>
        <taxon>Purpureocillium</taxon>
    </lineage>
</organism>
<name>A0A179H724_PURLI</name>
<dbReference type="PANTHER" id="PTHR37540:SF5">
    <property type="entry name" value="TRANSCRIPTION FACTOR DOMAIN-CONTAINING PROTEIN"/>
    <property type="match status" value="1"/>
</dbReference>
<protein>
    <submittedName>
        <fullName evidence="2">C6 zinc finger domain-containing protein</fullName>
    </submittedName>
</protein>
<dbReference type="Pfam" id="PF11951">
    <property type="entry name" value="Fungal_trans_2"/>
    <property type="match status" value="1"/>
</dbReference>
<evidence type="ECO:0000313" key="2">
    <source>
        <dbReference type="EMBL" id="OAQ85954.1"/>
    </source>
</evidence>
<dbReference type="OMA" id="YMFIAQG"/>
<evidence type="ECO:0000256" key="1">
    <source>
        <dbReference type="ARBA" id="ARBA00023242"/>
    </source>
</evidence>
<comment type="caution">
    <text evidence="2">The sequence shown here is derived from an EMBL/GenBank/DDBJ whole genome shotgun (WGS) entry which is preliminary data.</text>
</comment>
<dbReference type="AlphaFoldDB" id="A0A179H724"/>